<keyword evidence="3" id="KW-1185">Reference proteome</keyword>
<dbReference type="EMBL" id="CP019063">
    <property type="protein sequence ID" value="AVF37950.1"/>
    <property type="molecule type" value="Genomic_DNA"/>
</dbReference>
<evidence type="ECO:0000259" key="1">
    <source>
        <dbReference type="Pfam" id="PF15977"/>
    </source>
</evidence>
<name>A0A2L1UYE0_9GAMM</name>
<organism evidence="2 3">
    <name type="scientific">Rahnella sikkimica</name>
    <dbReference type="NCBI Taxonomy" id="1805933"/>
    <lineage>
        <taxon>Bacteria</taxon>
        <taxon>Pseudomonadati</taxon>
        <taxon>Pseudomonadota</taxon>
        <taxon>Gammaproteobacteria</taxon>
        <taxon>Enterobacterales</taxon>
        <taxon>Yersiniaceae</taxon>
        <taxon>Rahnella</taxon>
    </lineage>
</organism>
<protein>
    <recommendedName>
        <fullName evidence="1">IprA winged helix-turn-helix domain-containing protein</fullName>
    </recommendedName>
</protein>
<dbReference type="KEGG" id="rox:BV494_22525"/>
<proteinExistence type="predicted"/>
<accession>A0A2L1UYE0</accession>
<keyword evidence="2" id="KW-0614">Plasmid</keyword>
<dbReference type="InterPro" id="IPR041687">
    <property type="entry name" value="HTH_46"/>
</dbReference>
<evidence type="ECO:0000313" key="3">
    <source>
        <dbReference type="Proteomes" id="UP000239197"/>
    </source>
</evidence>
<sequence length="227" mass="25471">MTADSSPAPLPMEKPLLILEELISLFLPYAEPLQEKRRGNGNLHLHENNSLAVALVTEGEVNVYHRSDMMLLATARAPFILGFQGSLFQYKLFKFEPAKGSKISLLPREKALKLAIKHHVFPHVLTYQTYLSDYQANRNNLLINRTSLHIVCGLLEELGTLPPEERLSIGVSNYILARSNLARSGIMRIIATLREEGFITVENGKLIQLVKPLPENIPAKYHKSHGS</sequence>
<reference evidence="3" key="1">
    <citation type="submission" date="2017-01" db="EMBL/GenBank/DDBJ databases">
        <title>Genome sequence of Rouxiella sp. ERMR1:05.</title>
        <authorList>
            <person name="Kumar R."/>
            <person name="Singh D."/>
            <person name="Kumar S."/>
        </authorList>
    </citation>
    <scope>NUCLEOTIDE SEQUENCE [LARGE SCALE GENOMIC DNA]</scope>
    <source>
        <strain evidence="3">ERMR1:05</strain>
        <plasmid evidence="3">unnamed1</plasmid>
    </source>
</reference>
<feature type="domain" description="IprA winged helix-turn-helix" evidence="1">
    <location>
        <begin position="149"/>
        <end position="214"/>
    </location>
</feature>
<evidence type="ECO:0000313" key="2">
    <source>
        <dbReference type="EMBL" id="AVF37950.1"/>
    </source>
</evidence>
<dbReference type="AlphaFoldDB" id="A0A2L1UYE0"/>
<dbReference type="Pfam" id="PF15977">
    <property type="entry name" value="HTH_46"/>
    <property type="match status" value="1"/>
</dbReference>
<gene>
    <name evidence="2" type="ORF">BV494_22525</name>
</gene>
<geneLocation type="plasmid" evidence="2 3">
    <name>unnamed1</name>
</geneLocation>
<dbReference type="Proteomes" id="UP000239197">
    <property type="component" value="Plasmid unnamed1"/>
</dbReference>